<evidence type="ECO:0000313" key="1">
    <source>
        <dbReference type="EMBL" id="KAA6305469.1"/>
    </source>
</evidence>
<gene>
    <name evidence="1" type="ORF">EZS27_042877</name>
</gene>
<name>A0A5J4PAN1_9ZZZZ</name>
<accession>A0A5J4PAN1</accession>
<proteinExistence type="predicted"/>
<evidence type="ECO:0008006" key="2">
    <source>
        <dbReference type="Google" id="ProtNLM"/>
    </source>
</evidence>
<sequence length="84" mass="9632">MLLLLTACGGSDEKKVAKKLMVARESFGHDDYSEARKQLDSIKILYPKAFEARKEGIRIMRQIDLKEQQQGLVYLESTLTEKQT</sequence>
<dbReference type="AlphaFoldDB" id="A0A5J4PAN1"/>
<feature type="non-terminal residue" evidence="1">
    <location>
        <position position="84"/>
    </location>
</feature>
<reference evidence="1" key="1">
    <citation type="submission" date="2019-03" db="EMBL/GenBank/DDBJ databases">
        <title>Single cell metagenomics reveals metabolic interactions within the superorganism composed of flagellate Streblomastix strix and complex community of Bacteroidetes bacteria on its surface.</title>
        <authorList>
            <person name="Treitli S.C."/>
            <person name="Kolisko M."/>
            <person name="Husnik F."/>
            <person name="Keeling P."/>
            <person name="Hampl V."/>
        </authorList>
    </citation>
    <scope>NUCLEOTIDE SEQUENCE</scope>
    <source>
        <strain evidence="1">STM</strain>
    </source>
</reference>
<dbReference type="EMBL" id="SNRY01010675">
    <property type="protein sequence ID" value="KAA6305469.1"/>
    <property type="molecule type" value="Genomic_DNA"/>
</dbReference>
<organism evidence="1">
    <name type="scientific">termite gut metagenome</name>
    <dbReference type="NCBI Taxonomy" id="433724"/>
    <lineage>
        <taxon>unclassified sequences</taxon>
        <taxon>metagenomes</taxon>
        <taxon>organismal metagenomes</taxon>
    </lineage>
</organism>
<comment type="caution">
    <text evidence="1">The sequence shown here is derived from an EMBL/GenBank/DDBJ whole genome shotgun (WGS) entry which is preliminary data.</text>
</comment>
<protein>
    <recommendedName>
        <fullName evidence="2">Outer membrane protein assembly factor BamD</fullName>
    </recommendedName>
</protein>